<dbReference type="PANTHER" id="PTHR21503:SF50">
    <property type="entry name" value="F-BOX DOMAIN-CONTAINING PROTEIN"/>
    <property type="match status" value="1"/>
</dbReference>
<protein>
    <recommendedName>
        <fullName evidence="1">Sdz-33 F-box domain-containing protein</fullName>
    </recommendedName>
</protein>
<dbReference type="EMBL" id="WUAV01000005">
    <property type="protein sequence ID" value="KAF1750062.1"/>
    <property type="molecule type" value="Genomic_DNA"/>
</dbReference>
<dbReference type="KEGG" id="crq:GCK72_016608"/>
<evidence type="ECO:0000313" key="2">
    <source>
        <dbReference type="EMBL" id="KAF1750062.1"/>
    </source>
</evidence>
<dbReference type="InterPro" id="IPR012885">
    <property type="entry name" value="F-box_Sdz-33"/>
</dbReference>
<name>A0A6A5G5Q8_CAERE</name>
<dbReference type="Pfam" id="PF07735">
    <property type="entry name" value="FBA_2"/>
    <property type="match status" value="1"/>
</dbReference>
<feature type="domain" description="Sdz-33 F-box" evidence="1">
    <location>
        <begin position="239"/>
        <end position="289"/>
    </location>
</feature>
<reference evidence="2 3" key="1">
    <citation type="submission" date="2019-12" db="EMBL/GenBank/DDBJ databases">
        <title>Chromosome-level assembly of the Caenorhabditis remanei genome.</title>
        <authorList>
            <person name="Teterina A.A."/>
            <person name="Willis J.H."/>
            <person name="Phillips P.C."/>
        </authorList>
    </citation>
    <scope>NUCLEOTIDE SEQUENCE [LARGE SCALE GENOMIC DNA]</scope>
    <source>
        <strain evidence="2 3">PX506</strain>
        <tissue evidence="2">Whole organism</tissue>
    </source>
</reference>
<accession>A0A6A5G5Q8</accession>
<dbReference type="Proteomes" id="UP000483820">
    <property type="component" value="Chromosome V"/>
</dbReference>
<proteinExistence type="predicted"/>
<dbReference type="AlphaFoldDB" id="A0A6A5G5Q8"/>
<organism evidence="2 3">
    <name type="scientific">Caenorhabditis remanei</name>
    <name type="common">Caenorhabditis vulgaris</name>
    <dbReference type="NCBI Taxonomy" id="31234"/>
    <lineage>
        <taxon>Eukaryota</taxon>
        <taxon>Metazoa</taxon>
        <taxon>Ecdysozoa</taxon>
        <taxon>Nematoda</taxon>
        <taxon>Chromadorea</taxon>
        <taxon>Rhabditida</taxon>
        <taxon>Rhabditina</taxon>
        <taxon>Rhabditomorpha</taxon>
        <taxon>Rhabditoidea</taxon>
        <taxon>Rhabditidae</taxon>
        <taxon>Peloderinae</taxon>
        <taxon>Caenorhabditis</taxon>
    </lineage>
</organism>
<dbReference type="GeneID" id="9814604"/>
<sequence length="366" mass="43427">MANQQGPYEEKDVTVLRILELDNRQLFDNESRSSTSVSYIKTPGSSIESSDAEHAWKIKLAMCSYKLELFIRSWKYKLKRLEVHLRHESLNFNLTEENDSSRIVFRDIDRNPHLEPVTKMSQLCDRLEKNKYSTVYIRGFSRETMFDLYNLVMPLYAPATIRWVLDVNVLSRETLLKYLDKGLSENCTWIIIERGQLSIERLTELMNRIPLANRLGVTSWIPADFKHPNAFKYRAIWYKMAQWVTLDDLKSIRNVDSVELHWTSFNCKDMNEFLRYWVDCDEGMMKRLELKIRKEIDQNVLTDELLVLKVEEGNSQHYFLKKRNQNTGKIVLGHLEVKEFNWIVFSERNITTITTLDDSMRKFLLE</sequence>
<dbReference type="CTD" id="9814604"/>
<dbReference type="RefSeq" id="XP_053580499.1">
    <property type="nucleotide sequence ID" value="XM_053731586.1"/>
</dbReference>
<gene>
    <name evidence="2" type="ORF">GCK72_016608</name>
</gene>
<evidence type="ECO:0000313" key="3">
    <source>
        <dbReference type="Proteomes" id="UP000483820"/>
    </source>
</evidence>
<comment type="caution">
    <text evidence="2">The sequence shown here is derived from an EMBL/GenBank/DDBJ whole genome shotgun (WGS) entry which is preliminary data.</text>
</comment>
<dbReference type="PANTHER" id="PTHR21503">
    <property type="entry name" value="F-BOX-CONTAINING HYPOTHETICAL PROTEIN C.ELEGANS"/>
    <property type="match status" value="1"/>
</dbReference>
<evidence type="ECO:0000259" key="1">
    <source>
        <dbReference type="Pfam" id="PF07735"/>
    </source>
</evidence>